<evidence type="ECO:0000313" key="3">
    <source>
        <dbReference type="EMBL" id="PWJ90019.1"/>
    </source>
</evidence>
<proteinExistence type="predicted"/>
<dbReference type="RefSeq" id="WP_158274862.1">
    <property type="nucleotide sequence ID" value="NZ_QGGI01000013.1"/>
</dbReference>
<protein>
    <submittedName>
        <fullName evidence="3">CRISPR type III-B/RAMP module RAMP protein Cmr6</fullName>
    </submittedName>
</protein>
<comment type="caution">
    <text evidence="3">The sequence shown here is derived from an EMBL/GenBank/DDBJ whole genome shotgun (WGS) entry which is preliminary data.</text>
</comment>
<reference evidence="3 4" key="1">
    <citation type="submission" date="2018-05" db="EMBL/GenBank/DDBJ databases">
        <title>Genomic Encyclopedia of Type Strains, Phase IV (KMG-IV): sequencing the most valuable type-strain genomes for metagenomic binning, comparative biology and taxonomic classification.</title>
        <authorList>
            <person name="Goeker M."/>
        </authorList>
    </citation>
    <scope>NUCLEOTIDE SEQUENCE [LARGE SCALE GENOMIC DNA]</scope>
    <source>
        <strain evidence="3 4">DSM 24906</strain>
    </source>
</reference>
<dbReference type="InterPro" id="IPR010172">
    <property type="entry name" value="CRISPR-assoc_prot_TM1791"/>
</dbReference>
<evidence type="ECO:0000259" key="2">
    <source>
        <dbReference type="Pfam" id="PF03787"/>
    </source>
</evidence>
<dbReference type="PANTHER" id="PTHR39965:SF1">
    <property type="entry name" value="CRISPR SYSTEM CMR SUBUNIT CMR6"/>
    <property type="match status" value="1"/>
</dbReference>
<gene>
    <name evidence="3" type="ORF">C7380_1137</name>
</gene>
<dbReference type="EMBL" id="QGGI01000013">
    <property type="protein sequence ID" value="PWJ90019.1"/>
    <property type="molecule type" value="Genomic_DNA"/>
</dbReference>
<dbReference type="AlphaFoldDB" id="A0AA45C5S5"/>
<evidence type="ECO:0000313" key="4">
    <source>
        <dbReference type="Proteomes" id="UP000245921"/>
    </source>
</evidence>
<dbReference type="PANTHER" id="PTHR39965">
    <property type="entry name" value="CRISPR SYSTEM CMR SUBUNIT CMR6"/>
    <property type="match status" value="1"/>
</dbReference>
<dbReference type="Pfam" id="PF03787">
    <property type="entry name" value="RAMPs"/>
    <property type="match status" value="1"/>
</dbReference>
<accession>A0AA45C5S5</accession>
<name>A0AA45C5S5_9BACT</name>
<keyword evidence="4" id="KW-1185">Reference proteome</keyword>
<keyword evidence="1" id="KW-0051">Antiviral defense</keyword>
<dbReference type="Proteomes" id="UP000245921">
    <property type="component" value="Unassembled WGS sequence"/>
</dbReference>
<dbReference type="InterPro" id="IPR005537">
    <property type="entry name" value="RAMP_III_fam"/>
</dbReference>
<dbReference type="GO" id="GO:0051607">
    <property type="term" value="P:defense response to virus"/>
    <property type="evidence" value="ECO:0007669"/>
    <property type="project" value="UniProtKB-KW"/>
</dbReference>
<evidence type="ECO:0000256" key="1">
    <source>
        <dbReference type="ARBA" id="ARBA00023118"/>
    </source>
</evidence>
<dbReference type="NCBIfam" id="TIGR01898">
    <property type="entry name" value="cas_TM1791_cmr6"/>
    <property type="match status" value="1"/>
</dbReference>
<feature type="domain" description="CRISPR type III-associated protein" evidence="2">
    <location>
        <begin position="97"/>
        <end position="293"/>
    </location>
</feature>
<sequence length="295" mass="34479">MEIEKTNKDIVFKYDNNKKEMIYYTYKKIHLNLKNRNNSISNLNLKINKFTKKNRLLKEYGLNINLKKLKPNLNEIINTYKKSYIYIKLVGKIENKLIIGLGGHSVIETDITMHHTYGIPYIPGSALKGVLRNYIIKKYYINDEIKNLKELEKEISEDKLFNDIFGGEENMGGLIFLDSFPEEKVKIKTDIMTPHYPNYFGSENQCPRDDEKVNPVKFLVLEGDKKEEYDFEFNLFIDKLKVNKKLSDYKKSEISNSENENKTLKEFIELNLKEALELNGIGGKTSVGYGFFSFD</sequence>
<organism evidence="3 4">
    <name type="scientific">Oceanotoga teriensis</name>
    <dbReference type="NCBI Taxonomy" id="515440"/>
    <lineage>
        <taxon>Bacteria</taxon>
        <taxon>Thermotogati</taxon>
        <taxon>Thermotogota</taxon>
        <taxon>Thermotogae</taxon>
        <taxon>Petrotogales</taxon>
        <taxon>Petrotogaceae</taxon>
        <taxon>Oceanotoga</taxon>
    </lineage>
</organism>